<keyword evidence="1" id="KW-1133">Transmembrane helix</keyword>
<dbReference type="Proteomes" id="UP000011086">
    <property type="component" value="Unassembled WGS sequence"/>
</dbReference>
<feature type="transmembrane region" description="Helical" evidence="1">
    <location>
        <begin position="186"/>
        <end position="205"/>
    </location>
</feature>
<evidence type="ECO:0000256" key="1">
    <source>
        <dbReference type="SAM" id="Phobius"/>
    </source>
</evidence>
<keyword evidence="1" id="KW-0812">Transmembrane</keyword>
<keyword evidence="1" id="KW-0472">Membrane</keyword>
<protein>
    <submittedName>
        <fullName evidence="3">Uncharacterized protein</fullName>
    </submittedName>
</protein>
<name>A0AA97P387_PYRO3</name>
<accession>A0AA97P387</accession>
<evidence type="ECO:0000313" key="3">
    <source>
        <dbReference type="EMBL" id="ELQ41148.1"/>
    </source>
</evidence>
<feature type="chain" id="PRO_5041732928" evidence="2">
    <location>
        <begin position="18"/>
        <end position="217"/>
    </location>
</feature>
<reference evidence="3" key="1">
    <citation type="journal article" date="2012" name="PLoS Genet.">
        <title>Comparative analysis of the genomes of two field isolates of the rice blast fungus Magnaporthe oryzae.</title>
        <authorList>
            <person name="Xue M."/>
            <person name="Yang J."/>
            <person name="Li Z."/>
            <person name="Hu S."/>
            <person name="Yao N."/>
            <person name="Dean R.A."/>
            <person name="Zhao W."/>
            <person name="Shen M."/>
            <person name="Zhang H."/>
            <person name="Li C."/>
            <person name="Liu L."/>
            <person name="Cao L."/>
            <person name="Xu X."/>
            <person name="Xing Y."/>
            <person name="Hsiang T."/>
            <person name="Zhang Z."/>
            <person name="Xu J.R."/>
            <person name="Peng Y.L."/>
        </authorList>
    </citation>
    <scope>NUCLEOTIDE SEQUENCE</scope>
    <source>
        <strain evidence="3">Y34</strain>
    </source>
</reference>
<dbReference type="EMBL" id="JH792838">
    <property type="protein sequence ID" value="ELQ41148.1"/>
    <property type="molecule type" value="Genomic_DNA"/>
</dbReference>
<evidence type="ECO:0000256" key="2">
    <source>
        <dbReference type="SAM" id="SignalP"/>
    </source>
</evidence>
<keyword evidence="2" id="KW-0732">Signal</keyword>
<sequence length="217" mass="24120">MSGWLIWIRAILQASHCALENTLLTEPRGSGLSGKAPCHRRPKVFGQSSANGLIQCLRTYEERHDSVAPRIVKGKDACVLILVATVGSVRLSHPSVERQVACFRSPPSIPAAFANISLKSRPGTQAWPVLVEKDFKFRGDEFLERPTPLGLLLLQGWLIITHICDKMAYFGISGPENSLVFKVSVLMRHMVALVFALLQLLKYLFGRRPTMMAIKID</sequence>
<proteinExistence type="predicted"/>
<gene>
    <name evidence="3" type="ORF">OOU_Y34scaffold00299g1</name>
</gene>
<organism evidence="3">
    <name type="scientific">Pyricularia oryzae (strain Y34)</name>
    <name type="common">Rice blast fungus</name>
    <name type="synonym">Magnaporthe oryzae</name>
    <dbReference type="NCBI Taxonomy" id="1143189"/>
    <lineage>
        <taxon>Eukaryota</taxon>
        <taxon>Fungi</taxon>
        <taxon>Dikarya</taxon>
        <taxon>Ascomycota</taxon>
        <taxon>Pezizomycotina</taxon>
        <taxon>Sordariomycetes</taxon>
        <taxon>Sordariomycetidae</taxon>
        <taxon>Magnaporthales</taxon>
        <taxon>Pyriculariaceae</taxon>
        <taxon>Pyricularia</taxon>
    </lineage>
</organism>
<dbReference type="AlphaFoldDB" id="A0AA97P387"/>
<feature type="signal peptide" evidence="2">
    <location>
        <begin position="1"/>
        <end position="17"/>
    </location>
</feature>